<protein>
    <recommendedName>
        <fullName evidence="6">Transcription factor domain-containing protein</fullName>
    </recommendedName>
</protein>
<evidence type="ECO:0000256" key="2">
    <source>
        <dbReference type="ARBA" id="ARBA00023163"/>
    </source>
</evidence>
<dbReference type="Proteomes" id="UP001172673">
    <property type="component" value="Unassembled WGS sequence"/>
</dbReference>
<evidence type="ECO:0000256" key="3">
    <source>
        <dbReference type="ARBA" id="ARBA00023242"/>
    </source>
</evidence>
<keyword evidence="5" id="KW-1185">Reference proteome</keyword>
<keyword evidence="1" id="KW-0805">Transcription regulation</keyword>
<dbReference type="EMBL" id="JAPDRK010000009">
    <property type="protein sequence ID" value="KAJ9609187.1"/>
    <property type="molecule type" value="Genomic_DNA"/>
</dbReference>
<accession>A0AA38X9B2</accession>
<keyword evidence="2" id="KW-0804">Transcription</keyword>
<reference evidence="4" key="1">
    <citation type="submission" date="2022-10" db="EMBL/GenBank/DDBJ databases">
        <title>Culturing micro-colonial fungi from biological soil crusts in the Mojave desert and describing Neophaeococcomyces mojavensis, and introducing the new genera and species Taxawa tesnikishii.</title>
        <authorList>
            <person name="Kurbessoian T."/>
            <person name="Stajich J.E."/>
        </authorList>
    </citation>
    <scope>NUCLEOTIDE SEQUENCE</scope>
    <source>
        <strain evidence="4">TK_41</strain>
    </source>
</reference>
<evidence type="ECO:0000256" key="1">
    <source>
        <dbReference type="ARBA" id="ARBA00023015"/>
    </source>
</evidence>
<comment type="caution">
    <text evidence="4">The sequence shown here is derived from an EMBL/GenBank/DDBJ whole genome shotgun (WGS) entry which is preliminary data.</text>
</comment>
<dbReference type="CDD" id="cd12148">
    <property type="entry name" value="fungal_TF_MHR"/>
    <property type="match status" value="1"/>
</dbReference>
<dbReference type="PANTHER" id="PTHR47840:SF1">
    <property type="entry name" value="ZN(II)2CYS6 TRANSCRIPTION FACTOR (EUROFUNG)"/>
    <property type="match status" value="1"/>
</dbReference>
<gene>
    <name evidence="4" type="ORF">H2200_006959</name>
</gene>
<evidence type="ECO:0000313" key="5">
    <source>
        <dbReference type="Proteomes" id="UP001172673"/>
    </source>
</evidence>
<proteinExistence type="predicted"/>
<organism evidence="4 5">
    <name type="scientific">Cladophialophora chaetospira</name>
    <dbReference type="NCBI Taxonomy" id="386627"/>
    <lineage>
        <taxon>Eukaryota</taxon>
        <taxon>Fungi</taxon>
        <taxon>Dikarya</taxon>
        <taxon>Ascomycota</taxon>
        <taxon>Pezizomycotina</taxon>
        <taxon>Eurotiomycetes</taxon>
        <taxon>Chaetothyriomycetidae</taxon>
        <taxon>Chaetothyriales</taxon>
        <taxon>Herpotrichiellaceae</taxon>
        <taxon>Cladophialophora</taxon>
    </lineage>
</organism>
<keyword evidence="3" id="KW-0539">Nucleus</keyword>
<evidence type="ECO:0008006" key="6">
    <source>
        <dbReference type="Google" id="ProtNLM"/>
    </source>
</evidence>
<sequence>MFDATKFTEQAYNAQKHGNIKPMPSEQPRASGMSQFEPRPAISLFDNALMARSGRPTTTSLADPEPSAFYPARSELLTTLPHEPDLNTLIELSKDWWKSAPHRFPELFSIEEIAHGNWRTVLKQKLSLANPAETAKVSIWTVISIERLDGNVLLYSTFQDPTALASLGPRILPVIDRVVVFDDDIGTTLSGLECLLLLSRYHCNHGRLQKAWHLCRRAIDFSISTGIHHVPIETGIAHQRRAEVWQAACFLDSYLSLLLGLPHGIRDSRLQLRDKGGPEMQNTPQGTRLVYGQITSIIDNVIDRNQKALEESEFLLSILQIDRELRSLFNDVDTKRWEASSASSDPHTQEAFERIEAYSLLHLVQALLHLPLMLKCIGNRDKGMCQFSYEASIGSSRQALVAYKYLRVGLRLDPYLCTMLDLQAFMMSVLLLLHLMGRRIERTAASTAEHLPEEDVRDWKSVTEVTDILRQVSKDQPASSVATQALEVLDLLIRAKNISDGDIMCPQSKANGGTGCHAKIDVPCFGDITLVSGIRENVCFCTTSAVEPEKIPSSCASSDPGRHVSRLDPSIFDITLPSPHDNAAAFDGNWNVLRGHVASIVAEFEN</sequence>
<name>A0AA38X9B2_9EURO</name>
<dbReference type="PANTHER" id="PTHR47840">
    <property type="entry name" value="ZN(II)2CYS6 TRANSCRIPTION FACTOR (EUROFUNG)-RELATED"/>
    <property type="match status" value="1"/>
</dbReference>
<evidence type="ECO:0000313" key="4">
    <source>
        <dbReference type="EMBL" id="KAJ9609187.1"/>
    </source>
</evidence>
<dbReference type="AlphaFoldDB" id="A0AA38X9B2"/>